<comment type="caution">
    <text evidence="1">The sequence shown here is derived from an EMBL/GenBank/DDBJ whole genome shotgun (WGS) entry which is preliminary data.</text>
</comment>
<dbReference type="EMBL" id="BJCF01000041">
    <property type="protein sequence ID" value="GCL43451.1"/>
    <property type="molecule type" value="Genomic_DNA"/>
</dbReference>
<dbReference type="RefSeq" id="WP_137908933.1">
    <property type="nucleotide sequence ID" value="NZ_BJCF01000041.1"/>
</dbReference>
<dbReference type="OrthoDB" id="9944270at2"/>
<accession>A0A480AK91</accession>
<dbReference type="AlphaFoldDB" id="A0A480AK91"/>
<name>A0A480AK91_9CYAN</name>
<evidence type="ECO:0000313" key="1">
    <source>
        <dbReference type="EMBL" id="GCL43451.1"/>
    </source>
</evidence>
<reference evidence="2" key="1">
    <citation type="submission" date="2019-02" db="EMBL/GenBank/DDBJ databases">
        <title>Draft genome sequence of Dolichospermum planctonicum NIES-80.</title>
        <authorList>
            <person name="Yamaguchi H."/>
            <person name="Suzuki S."/>
            <person name="Kawachi M."/>
        </authorList>
    </citation>
    <scope>NUCLEOTIDE SEQUENCE [LARGE SCALE GENOMIC DNA]</scope>
    <source>
        <strain evidence="2">NIES-80</strain>
    </source>
</reference>
<proteinExistence type="predicted"/>
<dbReference type="Proteomes" id="UP000299367">
    <property type="component" value="Unassembled WGS sequence"/>
</dbReference>
<organism evidence="1 2">
    <name type="scientific">Dolichospermum planctonicum</name>
    <dbReference type="NCBI Taxonomy" id="136072"/>
    <lineage>
        <taxon>Bacteria</taxon>
        <taxon>Bacillati</taxon>
        <taxon>Cyanobacteriota</taxon>
        <taxon>Cyanophyceae</taxon>
        <taxon>Nostocales</taxon>
        <taxon>Aphanizomenonaceae</taxon>
        <taxon>Dolichospermum</taxon>
    </lineage>
</organism>
<gene>
    <name evidence="1" type="ORF">NIES80_31660</name>
</gene>
<sequence length="64" mass="7781">MELSDEEQEIISRYRQLSHAQKKAVLASENSFESWIKTAMEWLWERISKAIIEMLFDYLQRFLL</sequence>
<evidence type="ECO:0000313" key="2">
    <source>
        <dbReference type="Proteomes" id="UP000299367"/>
    </source>
</evidence>
<protein>
    <submittedName>
        <fullName evidence="1">Uncharacterized protein</fullName>
    </submittedName>
</protein>